<feature type="domain" description="Flavodoxin-like" evidence="1">
    <location>
        <begin position="4"/>
        <end position="170"/>
    </location>
</feature>
<dbReference type="OrthoDB" id="103611at2157"/>
<organism evidence="2 3">
    <name type="scientific">Halovivax ruber (strain DSM 18193 / JCM 13892 / XH-70)</name>
    <dbReference type="NCBI Taxonomy" id="797302"/>
    <lineage>
        <taxon>Archaea</taxon>
        <taxon>Methanobacteriati</taxon>
        <taxon>Methanobacteriota</taxon>
        <taxon>Stenosarchaea group</taxon>
        <taxon>Halobacteria</taxon>
        <taxon>Halobacteriales</taxon>
        <taxon>Natrialbaceae</taxon>
        <taxon>Halovivax</taxon>
    </lineage>
</organism>
<reference evidence="2" key="1">
    <citation type="submission" date="2011-09" db="EMBL/GenBank/DDBJ databases">
        <title>Complete sequence of Halovivax ruber XH-70.</title>
        <authorList>
            <consortium name="US DOE Joint Genome Institute"/>
            <person name="Lucas S."/>
            <person name="Han J."/>
            <person name="Lapidus A."/>
            <person name="Cheng J.-F."/>
            <person name="Goodwin L."/>
            <person name="Pitluck S."/>
            <person name="Peters L."/>
            <person name="Mikhailova N."/>
            <person name="Davenport K."/>
            <person name="Detter J.C."/>
            <person name="Han C."/>
            <person name="Tapia R."/>
            <person name="Land M."/>
            <person name="Hauser L."/>
            <person name="Kyrpides N."/>
            <person name="Ivanova N."/>
            <person name="Pagani I."/>
            <person name="Sproer C."/>
            <person name="Anderson I."/>
            <person name="Woyke T."/>
        </authorList>
    </citation>
    <scope>NUCLEOTIDE SEQUENCE</scope>
    <source>
        <strain evidence="2">XH-70</strain>
    </source>
</reference>
<keyword evidence="3" id="KW-1185">Reference proteome</keyword>
<dbReference type="SUPFAM" id="SSF52218">
    <property type="entry name" value="Flavoproteins"/>
    <property type="match status" value="1"/>
</dbReference>
<dbReference type="Gene3D" id="3.40.50.360">
    <property type="match status" value="1"/>
</dbReference>
<dbReference type="PROSITE" id="PS50902">
    <property type="entry name" value="FLAVODOXIN_LIKE"/>
    <property type="match status" value="1"/>
</dbReference>
<dbReference type="GO" id="GO:0010181">
    <property type="term" value="F:FMN binding"/>
    <property type="evidence" value="ECO:0007669"/>
    <property type="project" value="InterPro"/>
</dbReference>
<dbReference type="InterPro" id="IPR008254">
    <property type="entry name" value="Flavodoxin/NO_synth"/>
</dbReference>
<evidence type="ECO:0000313" key="3">
    <source>
        <dbReference type="Proteomes" id="UP000010846"/>
    </source>
</evidence>
<dbReference type="STRING" id="797302.Halru_2443"/>
<accession>L0IBT0</accession>
<dbReference type="PANTHER" id="PTHR38030">
    <property type="entry name" value="PROTOPORPHYRINOGEN IX DEHYDROGENASE [MENAQUINONE]"/>
    <property type="match status" value="1"/>
</dbReference>
<gene>
    <name evidence="2" type="ordered locus">Halru_2443</name>
</gene>
<dbReference type="RefSeq" id="WP_015301628.1">
    <property type="nucleotide sequence ID" value="NC_019964.1"/>
</dbReference>
<name>L0IBT0_HALRX</name>
<evidence type="ECO:0000313" key="2">
    <source>
        <dbReference type="EMBL" id="AGB17025.1"/>
    </source>
</evidence>
<evidence type="ECO:0000259" key="1">
    <source>
        <dbReference type="PROSITE" id="PS50902"/>
    </source>
</evidence>
<dbReference type="KEGG" id="hru:Halru_2443"/>
<dbReference type="GO" id="GO:0070819">
    <property type="term" value="F:menaquinone-dependent protoporphyrinogen oxidase activity"/>
    <property type="evidence" value="ECO:0007669"/>
    <property type="project" value="TreeGrafter"/>
</dbReference>
<dbReference type="eggNOG" id="arCOG00524">
    <property type="taxonomic scope" value="Archaea"/>
</dbReference>
<dbReference type="InterPro" id="IPR052200">
    <property type="entry name" value="Protoporphyrinogen_IX_DH"/>
</dbReference>
<dbReference type="GO" id="GO:0006783">
    <property type="term" value="P:heme biosynthetic process"/>
    <property type="evidence" value="ECO:0007669"/>
    <property type="project" value="TreeGrafter"/>
</dbReference>
<dbReference type="GeneID" id="14376951"/>
<dbReference type="Pfam" id="PF12724">
    <property type="entry name" value="Flavodoxin_5"/>
    <property type="match status" value="1"/>
</dbReference>
<dbReference type="Proteomes" id="UP000010846">
    <property type="component" value="Chromosome"/>
</dbReference>
<dbReference type="InterPro" id="IPR029039">
    <property type="entry name" value="Flavoprotein-like_sf"/>
</dbReference>
<dbReference type="HOGENOM" id="CLU_094839_0_0_2"/>
<dbReference type="PANTHER" id="PTHR38030:SF2">
    <property type="entry name" value="PROTOPORPHYRINOGEN IX DEHYDROGENASE [QUINONE]"/>
    <property type="match status" value="1"/>
</dbReference>
<proteinExistence type="predicted"/>
<dbReference type="InterPro" id="IPR026816">
    <property type="entry name" value="Flavodoxin_dom"/>
</dbReference>
<sequence length="196" mass="21068">MVSFLIPYGTGEGQTEKVATHIGDAIAKRGHDVTAVDVNEMAPDVVVDDFEAVLVGASVHAGNHQTAVANFVRTNQDGLAVKPTAFFQVSLSSASEDGRAQAAEYVEKFVEDTGWHPDRIGLFGGALRYSKYGFLKRLFMKQIAKRTMSDLPDADTAGDVEFTDWHEVEAFAADVASFVEGRLGQTPPSKEGNGST</sequence>
<dbReference type="EMBL" id="CP003050">
    <property type="protein sequence ID" value="AGB17025.1"/>
    <property type="molecule type" value="Genomic_DNA"/>
</dbReference>
<protein>
    <submittedName>
        <fullName evidence="2">Flavodoxin</fullName>
    </submittedName>
</protein>
<dbReference type="AlphaFoldDB" id="L0IBT0"/>